<reference evidence="2 3" key="1">
    <citation type="journal article" date="2021" name="Commun. Biol.">
        <title>The genome of Shorea leprosula (Dipterocarpaceae) highlights the ecological relevance of drought in aseasonal tropical rainforests.</title>
        <authorList>
            <person name="Ng K.K.S."/>
            <person name="Kobayashi M.J."/>
            <person name="Fawcett J.A."/>
            <person name="Hatakeyama M."/>
            <person name="Paape T."/>
            <person name="Ng C.H."/>
            <person name="Ang C.C."/>
            <person name="Tnah L.H."/>
            <person name="Lee C.T."/>
            <person name="Nishiyama T."/>
            <person name="Sese J."/>
            <person name="O'Brien M.J."/>
            <person name="Copetti D."/>
            <person name="Mohd Noor M.I."/>
            <person name="Ong R.C."/>
            <person name="Putra M."/>
            <person name="Sireger I.Z."/>
            <person name="Indrioko S."/>
            <person name="Kosugi Y."/>
            <person name="Izuno A."/>
            <person name="Isagi Y."/>
            <person name="Lee S.L."/>
            <person name="Shimizu K.K."/>
        </authorList>
    </citation>
    <scope>NUCLEOTIDE SEQUENCE [LARGE SCALE GENOMIC DNA]</scope>
    <source>
        <strain evidence="2">214</strain>
    </source>
</reference>
<accession>A0AAV5L0H5</accession>
<dbReference type="Proteomes" id="UP001054252">
    <property type="component" value="Unassembled WGS sequence"/>
</dbReference>
<organism evidence="2 3">
    <name type="scientific">Rubroshorea leprosula</name>
    <dbReference type="NCBI Taxonomy" id="152421"/>
    <lineage>
        <taxon>Eukaryota</taxon>
        <taxon>Viridiplantae</taxon>
        <taxon>Streptophyta</taxon>
        <taxon>Embryophyta</taxon>
        <taxon>Tracheophyta</taxon>
        <taxon>Spermatophyta</taxon>
        <taxon>Magnoliopsida</taxon>
        <taxon>eudicotyledons</taxon>
        <taxon>Gunneridae</taxon>
        <taxon>Pentapetalae</taxon>
        <taxon>rosids</taxon>
        <taxon>malvids</taxon>
        <taxon>Malvales</taxon>
        <taxon>Dipterocarpaceae</taxon>
        <taxon>Rubroshorea</taxon>
    </lineage>
</organism>
<dbReference type="EMBL" id="BPVZ01000087">
    <property type="protein sequence ID" value="GKV30577.1"/>
    <property type="molecule type" value="Genomic_DNA"/>
</dbReference>
<feature type="region of interest" description="Disordered" evidence="1">
    <location>
        <begin position="40"/>
        <end position="82"/>
    </location>
</feature>
<feature type="region of interest" description="Disordered" evidence="1">
    <location>
        <begin position="1"/>
        <end position="21"/>
    </location>
</feature>
<proteinExistence type="predicted"/>
<feature type="compositionally biased region" description="Polar residues" evidence="1">
    <location>
        <begin position="120"/>
        <end position="134"/>
    </location>
</feature>
<feature type="region of interest" description="Disordered" evidence="1">
    <location>
        <begin position="111"/>
        <end position="145"/>
    </location>
</feature>
<dbReference type="AlphaFoldDB" id="A0AAV5L0H5"/>
<evidence type="ECO:0000313" key="3">
    <source>
        <dbReference type="Proteomes" id="UP001054252"/>
    </source>
</evidence>
<evidence type="ECO:0000256" key="1">
    <source>
        <dbReference type="SAM" id="MobiDB-lite"/>
    </source>
</evidence>
<gene>
    <name evidence="2" type="ORF">SLEP1_g39378</name>
</gene>
<keyword evidence="3" id="KW-1185">Reference proteome</keyword>
<feature type="compositionally biased region" description="Acidic residues" evidence="1">
    <location>
        <begin position="51"/>
        <end position="68"/>
    </location>
</feature>
<comment type="caution">
    <text evidence="2">The sequence shown here is derived from an EMBL/GenBank/DDBJ whole genome shotgun (WGS) entry which is preliminary data.</text>
</comment>
<evidence type="ECO:0000313" key="2">
    <source>
        <dbReference type="EMBL" id="GKV30577.1"/>
    </source>
</evidence>
<name>A0AAV5L0H5_9ROSI</name>
<sequence>MVNAGVDLSGAKPQDLSSHEFLNDTSLKRGYVFKPKLNAWGMKQKKKEGGQDEGEGDDEAKNEEENEEAGPSQGGSSQVPQKISTNKGILLILERLALLDKKLNYHIRECQSVEPPAPSATISDPTAAGTSSEPMPTEPCTYPET</sequence>
<protein>
    <submittedName>
        <fullName evidence="2">Uncharacterized protein</fullName>
    </submittedName>
</protein>